<feature type="compositionally biased region" description="Low complexity" evidence="1">
    <location>
        <begin position="26"/>
        <end position="37"/>
    </location>
</feature>
<keyword evidence="3" id="KW-1185">Reference proteome</keyword>
<protein>
    <submittedName>
        <fullName evidence="2">Uncharacterized protein</fullName>
    </submittedName>
</protein>
<name>A0A9W4UKH6_9PLEO</name>
<dbReference type="AlphaFoldDB" id="A0A9W4UKH6"/>
<evidence type="ECO:0000313" key="2">
    <source>
        <dbReference type="EMBL" id="CAI6337846.1"/>
    </source>
</evidence>
<reference evidence="2" key="1">
    <citation type="submission" date="2023-01" db="EMBL/GenBank/DDBJ databases">
        <authorList>
            <person name="Van Ghelder C."/>
            <person name="Rancurel C."/>
        </authorList>
    </citation>
    <scope>NUCLEOTIDE SEQUENCE</scope>
    <source>
        <strain evidence="2">CNCM I-4278</strain>
    </source>
</reference>
<dbReference type="Proteomes" id="UP001152607">
    <property type="component" value="Unassembled WGS sequence"/>
</dbReference>
<organism evidence="2 3">
    <name type="scientific">Periconia digitata</name>
    <dbReference type="NCBI Taxonomy" id="1303443"/>
    <lineage>
        <taxon>Eukaryota</taxon>
        <taxon>Fungi</taxon>
        <taxon>Dikarya</taxon>
        <taxon>Ascomycota</taxon>
        <taxon>Pezizomycotina</taxon>
        <taxon>Dothideomycetes</taxon>
        <taxon>Pleosporomycetidae</taxon>
        <taxon>Pleosporales</taxon>
        <taxon>Massarineae</taxon>
        <taxon>Periconiaceae</taxon>
        <taxon>Periconia</taxon>
    </lineage>
</organism>
<accession>A0A9W4UKH6</accession>
<sequence>MILIRPHHTPLPSELPPTIPSPFPPLTLSTPHPTTTPEQKDPPKNEKKRKAVNLTSL</sequence>
<feature type="region of interest" description="Disordered" evidence="1">
    <location>
        <begin position="1"/>
        <end position="57"/>
    </location>
</feature>
<feature type="compositionally biased region" description="Pro residues" evidence="1">
    <location>
        <begin position="13"/>
        <end position="25"/>
    </location>
</feature>
<gene>
    <name evidence="2" type="ORF">PDIGIT_LOCUS10961</name>
</gene>
<evidence type="ECO:0000313" key="3">
    <source>
        <dbReference type="Proteomes" id="UP001152607"/>
    </source>
</evidence>
<evidence type="ECO:0000256" key="1">
    <source>
        <dbReference type="SAM" id="MobiDB-lite"/>
    </source>
</evidence>
<comment type="caution">
    <text evidence="2">The sequence shown here is derived from an EMBL/GenBank/DDBJ whole genome shotgun (WGS) entry which is preliminary data.</text>
</comment>
<dbReference type="EMBL" id="CAOQHR010000007">
    <property type="protein sequence ID" value="CAI6337846.1"/>
    <property type="molecule type" value="Genomic_DNA"/>
</dbReference>
<proteinExistence type="predicted"/>